<dbReference type="AlphaFoldDB" id="Q6XMU4"/>
<geneLocation type="plasmid" evidence="1">
    <name>pBD2</name>
</geneLocation>
<organism evidence="1">
    <name type="scientific">Rhodococcus erythropolis</name>
    <name type="common">Arthrobacter picolinophilus</name>
    <dbReference type="NCBI Taxonomy" id="1833"/>
    <lineage>
        <taxon>Bacteria</taxon>
        <taxon>Bacillati</taxon>
        <taxon>Actinomycetota</taxon>
        <taxon>Actinomycetes</taxon>
        <taxon>Mycobacteriales</taxon>
        <taxon>Nocardiaceae</taxon>
        <taxon>Rhodococcus</taxon>
        <taxon>Rhodococcus erythropolis group</taxon>
    </lineage>
</organism>
<dbReference type="Pfam" id="PF21983">
    <property type="entry name" value="NikA-like"/>
    <property type="match status" value="1"/>
</dbReference>
<accession>Q6XMU4</accession>
<sequence length="121" mass="13315">MGHKLDAALAERVEIESAPDAEARSDVRVTRGHGRTRVLQVRLNADELAEMQARADQQGLPVSTVARTMLLDQLRADTDPHRLARDLHRLADMIDRETLPAMAAAGSTQVVRRSTVQPDSV</sequence>
<proteinExistence type="predicted"/>
<reference evidence="1" key="1">
    <citation type="journal article" date="2003" name="J. Bacteriol.">
        <title>Complete nucleotide sequence and genetic organization of the 210-kilobase linear plasmid of Rhodococcus erythropolis BD2.</title>
        <authorList>
            <person name="Stecker C."/>
            <person name="Johann A."/>
            <person name="Herzberg C."/>
            <person name="Averhoff B."/>
            <person name="Gottschalk G."/>
        </authorList>
    </citation>
    <scope>NUCLEOTIDE SEQUENCE</scope>
    <source>
        <strain evidence="1">BD2</strain>
        <plasmid evidence="1">pBD2</plasmid>
    </source>
</reference>
<evidence type="ECO:0000313" key="1">
    <source>
        <dbReference type="EMBL" id="AAP74087.1"/>
    </source>
</evidence>
<gene>
    <name evidence="1" type="ORF">PBD2.202</name>
</gene>
<dbReference type="InterPro" id="IPR053842">
    <property type="entry name" value="NikA-like"/>
</dbReference>
<dbReference type="EMBL" id="AY223810">
    <property type="protein sequence ID" value="AAP74087.1"/>
    <property type="molecule type" value="Genomic_DNA"/>
</dbReference>
<keyword evidence="1" id="KW-0614">Plasmid</keyword>
<dbReference type="RefSeq" id="WP_011133534.1">
    <property type="nucleotide sequence ID" value="NC_005073.1"/>
</dbReference>
<protein>
    <submittedName>
        <fullName evidence="1">IS sequence</fullName>
    </submittedName>
</protein>
<name>Q6XMU4_RHOER</name>